<dbReference type="Gene3D" id="3.40.50.720">
    <property type="entry name" value="NAD(P)-binding Rossmann-like Domain"/>
    <property type="match status" value="1"/>
</dbReference>
<organism evidence="2 3">
    <name type="scientific">Cohnella lupini</name>
    <dbReference type="NCBI Taxonomy" id="1294267"/>
    <lineage>
        <taxon>Bacteria</taxon>
        <taxon>Bacillati</taxon>
        <taxon>Bacillota</taxon>
        <taxon>Bacilli</taxon>
        <taxon>Bacillales</taxon>
        <taxon>Paenibacillaceae</taxon>
        <taxon>Cohnella</taxon>
    </lineage>
</organism>
<dbReference type="AlphaFoldDB" id="A0A3D9I1P7"/>
<comment type="caution">
    <text evidence="2">The sequence shown here is derived from an EMBL/GenBank/DDBJ whole genome shotgun (WGS) entry which is preliminary data.</text>
</comment>
<sequence length="233" mass="25837">MNIAVFGANGPTGRLLTKQAIEGGHRVTAVTRNPEAFPLRNARLNVFRGDVYDLASVEQAIEGQDAVLSTLGVPFSRQPISVYSQGMDHIAKAMNKHGVRRLVCVSSSATDPHIDPDGGFIFEKIVQPAIIKTIGRTLYEDMRRMEQQVKASNLDWTIVRPSGLFETLEVTPYQMAETYIKGRFTSRNDLAACLLEQASSEEYVRKVVAVATTAVKPSMLKLIMKEAFQKKHK</sequence>
<dbReference type="PANTHER" id="PTHR43355">
    <property type="entry name" value="FLAVIN REDUCTASE (NADPH)"/>
    <property type="match status" value="1"/>
</dbReference>
<dbReference type="InterPro" id="IPR016040">
    <property type="entry name" value="NAD(P)-bd_dom"/>
</dbReference>
<gene>
    <name evidence="2" type="ORF">DFP95_11618</name>
</gene>
<accession>A0A3D9I1P7</accession>
<dbReference type="GO" id="GO:0004074">
    <property type="term" value="F:biliverdin reductase [NAD(P)H] activity"/>
    <property type="evidence" value="ECO:0007669"/>
    <property type="project" value="TreeGrafter"/>
</dbReference>
<dbReference type="Proteomes" id="UP000256869">
    <property type="component" value="Unassembled WGS sequence"/>
</dbReference>
<reference evidence="2 3" key="1">
    <citation type="submission" date="2018-07" db="EMBL/GenBank/DDBJ databases">
        <title>Genomic Encyclopedia of Type Strains, Phase III (KMG-III): the genomes of soil and plant-associated and newly described type strains.</title>
        <authorList>
            <person name="Whitman W."/>
        </authorList>
    </citation>
    <scope>NUCLEOTIDE SEQUENCE [LARGE SCALE GENOMIC DNA]</scope>
    <source>
        <strain evidence="2 3">CECT 8236</strain>
    </source>
</reference>
<dbReference type="Pfam" id="PF13460">
    <property type="entry name" value="NAD_binding_10"/>
    <property type="match status" value="1"/>
</dbReference>
<protein>
    <submittedName>
        <fullName evidence="2">Putative NADH-flavin reductase</fullName>
    </submittedName>
</protein>
<feature type="domain" description="NAD(P)-binding" evidence="1">
    <location>
        <begin position="7"/>
        <end position="199"/>
    </location>
</feature>
<dbReference type="PANTHER" id="PTHR43355:SF2">
    <property type="entry name" value="FLAVIN REDUCTASE (NADPH)"/>
    <property type="match status" value="1"/>
</dbReference>
<dbReference type="RefSeq" id="WP_115994659.1">
    <property type="nucleotide sequence ID" value="NZ_QRDY01000016.1"/>
</dbReference>
<dbReference type="InterPro" id="IPR036291">
    <property type="entry name" value="NAD(P)-bd_dom_sf"/>
</dbReference>
<dbReference type="CDD" id="cd05244">
    <property type="entry name" value="BVR-B_like_SDR_a"/>
    <property type="match status" value="1"/>
</dbReference>
<dbReference type="InterPro" id="IPR051606">
    <property type="entry name" value="Polyketide_Oxido-like"/>
</dbReference>
<keyword evidence="3" id="KW-1185">Reference proteome</keyword>
<evidence type="ECO:0000313" key="3">
    <source>
        <dbReference type="Proteomes" id="UP000256869"/>
    </source>
</evidence>
<dbReference type="GO" id="GO:0042602">
    <property type="term" value="F:riboflavin reductase (NADPH) activity"/>
    <property type="evidence" value="ECO:0007669"/>
    <property type="project" value="TreeGrafter"/>
</dbReference>
<dbReference type="SUPFAM" id="SSF51735">
    <property type="entry name" value="NAD(P)-binding Rossmann-fold domains"/>
    <property type="match status" value="1"/>
</dbReference>
<dbReference type="OrthoDB" id="9785372at2"/>
<evidence type="ECO:0000259" key="1">
    <source>
        <dbReference type="Pfam" id="PF13460"/>
    </source>
</evidence>
<evidence type="ECO:0000313" key="2">
    <source>
        <dbReference type="EMBL" id="RED55692.1"/>
    </source>
</evidence>
<name>A0A3D9I1P7_9BACL</name>
<proteinExistence type="predicted"/>
<dbReference type="EMBL" id="QRDY01000016">
    <property type="protein sequence ID" value="RED55692.1"/>
    <property type="molecule type" value="Genomic_DNA"/>
</dbReference>